<name>W9VFB5_9GAMM</name>
<dbReference type="InterPro" id="IPR036087">
    <property type="entry name" value="Nict_dMeBzImd_PRibTrfase_sf"/>
</dbReference>
<dbReference type="eggNOG" id="COG2038">
    <property type="taxonomic scope" value="Bacteria"/>
</dbReference>
<comment type="caution">
    <text evidence="1">The sequence shown here is derived from an EMBL/GenBank/DDBJ whole genome shotgun (WGS) entry which is preliminary data.</text>
</comment>
<keyword evidence="2" id="KW-1185">Reference proteome</keyword>
<dbReference type="SUPFAM" id="SSF52733">
    <property type="entry name" value="Nicotinate mononucleotide:5,6-dimethylbenzimidazole phosphoribosyltransferase (CobT)"/>
    <property type="match status" value="1"/>
</dbReference>
<organism evidence="1 2">
    <name type="scientific">Imhoffiella purpurea</name>
    <dbReference type="NCBI Taxonomy" id="1249627"/>
    <lineage>
        <taxon>Bacteria</taxon>
        <taxon>Pseudomonadati</taxon>
        <taxon>Pseudomonadota</taxon>
        <taxon>Gammaproteobacteria</taxon>
        <taxon>Chromatiales</taxon>
        <taxon>Chromatiaceae</taxon>
        <taxon>Imhoffiella</taxon>
    </lineage>
</organism>
<sequence>MPPAGHLWSQRPEWLEVPAAPQGTALRGLAVDPHIPPRLTCFVEGRDPGSVRGQLDRLGIDAALKSMGVLDGSEPGRGLGAWEIELSDPSPVGCLGLAPSDAAPGDEYLATRQRLLSKHALDVALSRGRHAVERAKLAGTPFFVGLAWSRETGDAASPPRAMGGDPYRTLALLADPEIIALVGAAISAGQIGLPMFCFGRSGEAAISAVGRLHPGVLGWLMSVPDERGMRALRSRQSTRPPYCIGAQSVTEDLQALAAAG</sequence>
<protein>
    <submittedName>
        <fullName evidence="1">Uncharacterized protein</fullName>
    </submittedName>
</protein>
<evidence type="ECO:0000313" key="2">
    <source>
        <dbReference type="Proteomes" id="UP000019460"/>
    </source>
</evidence>
<accession>W9VFB5</accession>
<dbReference type="AlphaFoldDB" id="W9VFB5"/>
<dbReference type="Proteomes" id="UP000019460">
    <property type="component" value="Unassembled WGS sequence"/>
</dbReference>
<proteinExistence type="predicted"/>
<evidence type="ECO:0000313" key="1">
    <source>
        <dbReference type="EMBL" id="EXJ15696.1"/>
    </source>
</evidence>
<dbReference type="GO" id="GO:0008939">
    <property type="term" value="F:nicotinate-nucleotide-dimethylbenzimidazole phosphoribosyltransferase activity"/>
    <property type="evidence" value="ECO:0007669"/>
    <property type="project" value="InterPro"/>
</dbReference>
<gene>
    <name evidence="1" type="ORF">D779_1084</name>
</gene>
<dbReference type="EMBL" id="AONC01000022">
    <property type="protein sequence ID" value="EXJ15696.1"/>
    <property type="molecule type" value="Genomic_DNA"/>
</dbReference>
<reference evidence="1 2" key="1">
    <citation type="submission" date="2012-11" db="EMBL/GenBank/DDBJ databases">
        <title>Genome assembly of Thiorhodococcus sp. AK35.</title>
        <authorList>
            <person name="Nupur N."/>
            <person name="Khatri I."/>
            <person name="Subramanian S."/>
            <person name="Pinnaka A."/>
        </authorList>
    </citation>
    <scope>NUCLEOTIDE SEQUENCE [LARGE SCALE GENOMIC DNA]</scope>
    <source>
        <strain evidence="1 2">AK35</strain>
    </source>
</reference>
<dbReference type="STRING" id="1249627.D779_1084"/>